<dbReference type="Proteomes" id="UP001056120">
    <property type="component" value="Linkage Group LG13"/>
</dbReference>
<keyword evidence="2" id="KW-1185">Reference proteome</keyword>
<name>A0ACB9GVG1_9ASTR</name>
<gene>
    <name evidence="1" type="ORF">L1987_41172</name>
</gene>
<organism evidence="1 2">
    <name type="scientific">Smallanthus sonchifolius</name>
    <dbReference type="NCBI Taxonomy" id="185202"/>
    <lineage>
        <taxon>Eukaryota</taxon>
        <taxon>Viridiplantae</taxon>
        <taxon>Streptophyta</taxon>
        <taxon>Embryophyta</taxon>
        <taxon>Tracheophyta</taxon>
        <taxon>Spermatophyta</taxon>
        <taxon>Magnoliopsida</taxon>
        <taxon>eudicotyledons</taxon>
        <taxon>Gunneridae</taxon>
        <taxon>Pentapetalae</taxon>
        <taxon>asterids</taxon>
        <taxon>campanulids</taxon>
        <taxon>Asterales</taxon>
        <taxon>Asteraceae</taxon>
        <taxon>Asteroideae</taxon>
        <taxon>Heliantheae alliance</taxon>
        <taxon>Millerieae</taxon>
        <taxon>Smallanthus</taxon>
    </lineage>
</organism>
<dbReference type="EMBL" id="CM042030">
    <property type="protein sequence ID" value="KAI3787016.1"/>
    <property type="molecule type" value="Genomic_DNA"/>
</dbReference>
<evidence type="ECO:0000313" key="2">
    <source>
        <dbReference type="Proteomes" id="UP001056120"/>
    </source>
</evidence>
<comment type="caution">
    <text evidence="1">The sequence shown here is derived from an EMBL/GenBank/DDBJ whole genome shotgun (WGS) entry which is preliminary data.</text>
</comment>
<protein>
    <submittedName>
        <fullName evidence="1">Uncharacterized protein</fullName>
    </submittedName>
</protein>
<sequence>MDQPKKDELRYHHFSHDHSLDYTKLQPHNDAICSGCRHPITPGKFYYRCKLCGFYLHQIDFQNSLIGNNGGMMQAVVREDGIPEEKRMYGGVDDSEGFEESRRLEKSRGSSYQRSASVSSGVIGAHIWTELEQATEKRNSKAGDRRVELDTVSDQSC</sequence>
<reference evidence="1 2" key="2">
    <citation type="journal article" date="2022" name="Mol. Ecol. Resour.">
        <title>The genomes of chicory, endive, great burdock and yacon provide insights into Asteraceae paleo-polyploidization history and plant inulin production.</title>
        <authorList>
            <person name="Fan W."/>
            <person name="Wang S."/>
            <person name="Wang H."/>
            <person name="Wang A."/>
            <person name="Jiang F."/>
            <person name="Liu H."/>
            <person name="Zhao H."/>
            <person name="Xu D."/>
            <person name="Zhang Y."/>
        </authorList>
    </citation>
    <scope>NUCLEOTIDE SEQUENCE [LARGE SCALE GENOMIC DNA]</scope>
    <source>
        <strain evidence="2">cv. Yunnan</strain>
        <tissue evidence="1">Leaves</tissue>
    </source>
</reference>
<reference evidence="2" key="1">
    <citation type="journal article" date="2022" name="Mol. Ecol. Resour.">
        <title>The genomes of chicory, endive, great burdock and yacon provide insights into Asteraceae palaeo-polyploidization history and plant inulin production.</title>
        <authorList>
            <person name="Fan W."/>
            <person name="Wang S."/>
            <person name="Wang H."/>
            <person name="Wang A."/>
            <person name="Jiang F."/>
            <person name="Liu H."/>
            <person name="Zhao H."/>
            <person name="Xu D."/>
            <person name="Zhang Y."/>
        </authorList>
    </citation>
    <scope>NUCLEOTIDE SEQUENCE [LARGE SCALE GENOMIC DNA]</scope>
    <source>
        <strain evidence="2">cv. Yunnan</strain>
    </source>
</reference>
<accession>A0ACB9GVG1</accession>
<proteinExistence type="predicted"/>
<evidence type="ECO:0000313" key="1">
    <source>
        <dbReference type="EMBL" id="KAI3787016.1"/>
    </source>
</evidence>